<dbReference type="OMA" id="KDGQVWS"/>
<evidence type="ECO:0000256" key="3">
    <source>
        <dbReference type="ARBA" id="ARBA00004309"/>
    </source>
</evidence>
<feature type="compositionally biased region" description="Basic and acidic residues" evidence="12">
    <location>
        <begin position="937"/>
        <end position="952"/>
    </location>
</feature>
<dbReference type="Proteomes" id="UP000005447">
    <property type="component" value="Unassembled WGS sequence"/>
</dbReference>
<dbReference type="PANTHER" id="PTHR16795:SF13">
    <property type="entry name" value="EVC COMPLEX MEMBER EVC"/>
    <property type="match status" value="1"/>
</dbReference>
<feature type="coiled-coil region" evidence="11">
    <location>
        <begin position="872"/>
        <end position="906"/>
    </location>
</feature>
<keyword evidence="8 13" id="KW-0472">Membrane</keyword>
<dbReference type="GO" id="GO:0036064">
    <property type="term" value="C:ciliary basal body"/>
    <property type="evidence" value="ECO:0007669"/>
    <property type="project" value="Ensembl"/>
</dbReference>
<accession>H0VF07</accession>
<keyword evidence="7 13" id="KW-1133">Transmembrane helix</keyword>
<dbReference type="KEGG" id="cpoc:100731437"/>
<dbReference type="GeneID" id="100731437"/>
<evidence type="ECO:0000256" key="8">
    <source>
        <dbReference type="ARBA" id="ARBA00023136"/>
    </source>
</evidence>
<dbReference type="EMBL" id="AAKN02048944">
    <property type="status" value="NOT_ANNOTATED_CDS"/>
    <property type="molecule type" value="Genomic_DNA"/>
</dbReference>
<dbReference type="GO" id="GO:0045880">
    <property type="term" value="P:positive regulation of smoothened signaling pathway"/>
    <property type="evidence" value="ECO:0007669"/>
    <property type="project" value="Ensembl"/>
</dbReference>
<dbReference type="CTD" id="2121"/>
<keyword evidence="5" id="KW-0963">Cytoplasm</keyword>
<evidence type="ECO:0000256" key="5">
    <source>
        <dbReference type="ARBA" id="ARBA00022490"/>
    </source>
</evidence>
<feature type="coiled-coil region" evidence="11">
    <location>
        <begin position="720"/>
        <end position="747"/>
    </location>
</feature>
<reference evidence="15" key="1">
    <citation type="journal article" date="2011" name="Nature">
        <title>A high-resolution map of human evolutionary constraint using 29 mammals.</title>
        <authorList>
            <person name="Lindblad-Toh K."/>
            <person name="Garber M."/>
            <person name="Zuk O."/>
            <person name="Lin M.F."/>
            <person name="Parker B.J."/>
            <person name="Washietl S."/>
            <person name="Kheradpour P."/>
            <person name="Ernst J."/>
            <person name="Jordan G."/>
            <person name="Mauceli E."/>
            <person name="Ward L.D."/>
            <person name="Lowe C.B."/>
            <person name="Holloway A.K."/>
            <person name="Clamp M."/>
            <person name="Gnerre S."/>
            <person name="Alfoldi J."/>
            <person name="Beal K."/>
            <person name="Chang J."/>
            <person name="Clawson H."/>
            <person name="Cuff J."/>
            <person name="Di Palma F."/>
            <person name="Fitzgerald S."/>
            <person name="Flicek P."/>
            <person name="Guttman M."/>
            <person name="Hubisz M.J."/>
            <person name="Jaffe D.B."/>
            <person name="Jungreis I."/>
            <person name="Kent W.J."/>
            <person name="Kostka D."/>
            <person name="Lara M."/>
            <person name="Martins A.L."/>
            <person name="Massingham T."/>
            <person name="Moltke I."/>
            <person name="Raney B.J."/>
            <person name="Rasmussen M.D."/>
            <person name="Robinson J."/>
            <person name="Stark A."/>
            <person name="Vilella A.J."/>
            <person name="Wen J."/>
            <person name="Xie X."/>
            <person name="Zody M.C."/>
            <person name="Baldwin J."/>
            <person name="Bloom T."/>
            <person name="Chin C.W."/>
            <person name="Heiman D."/>
            <person name="Nicol R."/>
            <person name="Nusbaum C."/>
            <person name="Young S."/>
            <person name="Wilkinson J."/>
            <person name="Worley K.C."/>
            <person name="Kovar C.L."/>
            <person name="Muzny D.M."/>
            <person name="Gibbs R.A."/>
            <person name="Cree A."/>
            <person name="Dihn H.H."/>
            <person name="Fowler G."/>
            <person name="Jhangiani S."/>
            <person name="Joshi V."/>
            <person name="Lee S."/>
            <person name="Lewis L.R."/>
            <person name="Nazareth L.V."/>
            <person name="Okwuonu G."/>
            <person name="Santibanez J."/>
            <person name="Warren W.C."/>
            <person name="Mardis E.R."/>
            <person name="Weinstock G.M."/>
            <person name="Wilson R.K."/>
            <person name="Delehaunty K."/>
            <person name="Dooling D."/>
            <person name="Fronik C."/>
            <person name="Fulton L."/>
            <person name="Fulton B."/>
            <person name="Graves T."/>
            <person name="Minx P."/>
            <person name="Sodergren E."/>
            <person name="Birney E."/>
            <person name="Margulies E.H."/>
            <person name="Herrero J."/>
            <person name="Green E.D."/>
            <person name="Haussler D."/>
            <person name="Siepel A."/>
            <person name="Goldman N."/>
            <person name="Pollard K.S."/>
            <person name="Pedersen J.S."/>
            <person name="Lander E.S."/>
            <person name="Kellis M."/>
        </authorList>
    </citation>
    <scope>NUCLEOTIDE SEQUENCE [LARGE SCALE GENOMIC DNA]</scope>
    <source>
        <strain evidence="15">2N</strain>
    </source>
</reference>
<protein>
    <submittedName>
        <fullName evidence="14">EvC ciliary complex subunit 1</fullName>
    </submittedName>
</protein>
<evidence type="ECO:0000313" key="15">
    <source>
        <dbReference type="Proteomes" id="UP000005447"/>
    </source>
</evidence>
<keyword evidence="10" id="KW-0966">Cell projection</keyword>
<organism evidence="14 15">
    <name type="scientific">Cavia porcellus</name>
    <name type="common">Guinea pig</name>
    <dbReference type="NCBI Taxonomy" id="10141"/>
    <lineage>
        <taxon>Eukaryota</taxon>
        <taxon>Metazoa</taxon>
        <taxon>Chordata</taxon>
        <taxon>Craniata</taxon>
        <taxon>Vertebrata</taxon>
        <taxon>Euteleostomi</taxon>
        <taxon>Mammalia</taxon>
        <taxon>Eutheria</taxon>
        <taxon>Euarchontoglires</taxon>
        <taxon>Glires</taxon>
        <taxon>Rodentia</taxon>
        <taxon>Hystricomorpha</taxon>
        <taxon>Caviidae</taxon>
        <taxon>Cavia</taxon>
    </lineage>
</organism>
<feature type="region of interest" description="Disordered" evidence="12">
    <location>
        <begin position="132"/>
        <end position="168"/>
    </location>
</feature>
<reference evidence="14" key="3">
    <citation type="submission" date="2025-09" db="UniProtKB">
        <authorList>
            <consortium name="Ensembl"/>
        </authorList>
    </citation>
    <scope>IDENTIFICATION</scope>
    <source>
        <strain evidence="14">2N</strain>
    </source>
</reference>
<dbReference type="eggNOG" id="ENOG502QUDD">
    <property type="taxonomic scope" value="Eukaryota"/>
</dbReference>
<dbReference type="GO" id="GO:0003416">
    <property type="term" value="P:endochondral bone growth"/>
    <property type="evidence" value="ECO:0007669"/>
    <property type="project" value="Ensembl"/>
</dbReference>
<evidence type="ECO:0000256" key="7">
    <source>
        <dbReference type="ARBA" id="ARBA00022989"/>
    </source>
</evidence>
<sequence length="985" mass="110926">MARGAAACDSDARLLLGREALRPVPALLAPAVLLGAALGFGLGLWLGRRGGRLRPWHQKDDTQYLLKDLELSSQSPLEAGSPSSRRRNREAQVPRDEETVEECEPAFNSNITAFALKAKVVYPINQKFRPLADGSSNPSLHETLKPTALPHQPGGPSPSSSLGSLSPAEKDECSSSCSSHSATSEDRLLCRAFLQARSFPEVLACERADIDLCVYNLHLKDLQCLDTALRQEQHMMFIQIFKICLLDLLPKRKSDDELHQKILSKQERDLEELEKGLQVKLANVEMLGTSDSGYITLADVERKEREYSEQLLDHLEAFWKQIGNIQNLLVDQFKCSSAKAQQLTMTLTDRMITVEGLLRQSQDLQTLDTLERTLGRVHMAKLIESLRMQIQEETKCRLAAMSCSLDLLTIRGTLSGRQKEDLLAQQHKAFWEEAEHFGREFVQRSKDLVQASLARQTEGTARLSLAHEEERRSFLADSPLTSDPEEFIKALHEVLERQQLMYSDLEEEEDIRATEAAAALCQELYRSTMDTFQRLEDTLFLHTLPGVSGLPRAECQSLQQEMQEDAARQLGHSDRFRRRQWGLLQELLEQDRQVWLEECALSALLQAQLREEQESTVRGVLGRLGGLTEQSTQSVLQGHRLLLYSALRRLGLRGDALAALAQMRLSGKKRPLQELREQHVLEQGSSPCLDEHQWQLLKALEARILEGTTRLEDDAQRTRMQLQQQLLAEARDARQRLQARTERAVGQALLEHARNVATRSRAQDRDDFKRTLVETAAESVYVTRATVSCLAQAQDQRLSKVAQDHAERTLERLKALHSERMDSYKLQKKQEFREPSSGSQAAGGAPQGIPQRVLSQQRRFRAQFTAHQQFRLDTQRQKAEALDRLEAQLEAQLQEAEQTLVTELAALARVPLGDHKPSSSKLGQPEKLPRTKRKKPLSRERGDPGSPSDEHPTSGSPSSKRLSQQESDAGDGDGSGKMLKKRSLP</sequence>
<proteinExistence type="predicted"/>
<evidence type="ECO:0000256" key="1">
    <source>
        <dbReference type="ARBA" id="ARBA00004120"/>
    </source>
</evidence>
<dbReference type="Bgee" id="ENSCPOG00000009612">
    <property type="expression patterns" value="Expressed in adult mammalian kidney and 12 other cell types or tissues"/>
</dbReference>
<feature type="region of interest" description="Disordered" evidence="12">
    <location>
        <begin position="911"/>
        <end position="985"/>
    </location>
</feature>
<dbReference type="InterPro" id="IPR026501">
    <property type="entry name" value="Limbin/EVC"/>
</dbReference>
<dbReference type="GeneTree" id="ENSGT00940000154127"/>
<dbReference type="PANTHER" id="PTHR16795">
    <property type="entry name" value="LIMBIN/ELLIS-VAN CREVELD PROTEIN"/>
    <property type="match status" value="1"/>
</dbReference>
<dbReference type="VEuPathDB" id="HostDB:ENSCPOG00000009612"/>
<evidence type="ECO:0000256" key="12">
    <source>
        <dbReference type="SAM" id="MobiDB-lite"/>
    </source>
</evidence>
<evidence type="ECO:0000256" key="9">
    <source>
        <dbReference type="ARBA" id="ARBA00023212"/>
    </source>
</evidence>
<keyword evidence="15" id="KW-1185">Reference proteome</keyword>
<reference evidence="14" key="2">
    <citation type="submission" date="2025-08" db="UniProtKB">
        <authorList>
            <consortium name="Ensembl"/>
        </authorList>
    </citation>
    <scope>IDENTIFICATION</scope>
    <source>
        <strain evidence="14">2N</strain>
    </source>
</reference>
<gene>
    <name evidence="14" type="primary">EVC</name>
</gene>
<evidence type="ECO:0000256" key="10">
    <source>
        <dbReference type="ARBA" id="ARBA00023273"/>
    </source>
</evidence>
<feature type="region of interest" description="Disordered" evidence="12">
    <location>
        <begin position="828"/>
        <end position="848"/>
    </location>
</feature>
<feature type="region of interest" description="Disordered" evidence="12">
    <location>
        <begin position="69"/>
        <end position="102"/>
    </location>
</feature>
<keyword evidence="6 13" id="KW-0812">Transmembrane</keyword>
<evidence type="ECO:0000256" key="2">
    <source>
        <dbReference type="ARBA" id="ARBA00004162"/>
    </source>
</evidence>
<keyword evidence="4" id="KW-1003">Cell membrane</keyword>
<evidence type="ECO:0000256" key="6">
    <source>
        <dbReference type="ARBA" id="ARBA00022692"/>
    </source>
</evidence>
<dbReference type="HOGENOM" id="CLU_014037_0_0_1"/>
<feature type="transmembrane region" description="Helical" evidence="13">
    <location>
        <begin position="24"/>
        <end position="46"/>
    </location>
</feature>
<evidence type="ECO:0000256" key="13">
    <source>
        <dbReference type="SAM" id="Phobius"/>
    </source>
</evidence>
<dbReference type="AlphaFoldDB" id="H0VF07"/>
<keyword evidence="9" id="KW-0206">Cytoskeleton</keyword>
<evidence type="ECO:0000256" key="11">
    <source>
        <dbReference type="SAM" id="Coils"/>
    </source>
</evidence>
<name>H0VF07_CAVPO</name>
<dbReference type="Ensembl" id="ENSCPOT00000009699.3">
    <property type="protein sequence ID" value="ENSCPOP00000008628.3"/>
    <property type="gene ID" value="ENSCPOG00000009612.4"/>
</dbReference>
<evidence type="ECO:0000313" key="14">
    <source>
        <dbReference type="Ensembl" id="ENSCPOP00000008628.3"/>
    </source>
</evidence>
<comment type="subcellular location">
    <subcellularLocation>
        <location evidence="2">Cell membrane</location>
        <topology evidence="2">Single-pass membrane protein</topology>
    </subcellularLocation>
    <subcellularLocation>
        <location evidence="3">Cell projection</location>
        <location evidence="3">Cilium membrane</location>
    </subcellularLocation>
    <subcellularLocation>
        <location evidence="1">Cytoplasm</location>
        <location evidence="1">Cytoskeleton</location>
        <location evidence="1">Cilium basal body</location>
    </subcellularLocation>
</comment>
<feature type="compositionally biased region" description="Polar residues" evidence="12">
    <location>
        <begin position="953"/>
        <end position="967"/>
    </location>
</feature>
<dbReference type="STRING" id="10141.ENSCPOP00000008628"/>
<dbReference type="GO" id="GO:0060170">
    <property type="term" value="C:ciliary membrane"/>
    <property type="evidence" value="ECO:0007669"/>
    <property type="project" value="UniProtKB-SubCell"/>
</dbReference>
<dbReference type="GO" id="GO:0098797">
    <property type="term" value="C:plasma membrane protein complex"/>
    <property type="evidence" value="ECO:0007669"/>
    <property type="project" value="Ensembl"/>
</dbReference>
<dbReference type="EMBL" id="AAKN02048943">
    <property type="status" value="NOT_ANNOTATED_CDS"/>
    <property type="molecule type" value="Genomic_DNA"/>
</dbReference>
<dbReference type="OrthoDB" id="8910527at2759"/>
<dbReference type="GO" id="GO:0007224">
    <property type="term" value="P:smoothened signaling pathway"/>
    <property type="evidence" value="ECO:0007669"/>
    <property type="project" value="InterPro"/>
</dbReference>
<evidence type="ECO:0000256" key="4">
    <source>
        <dbReference type="ARBA" id="ARBA00022475"/>
    </source>
</evidence>
<dbReference type="FunCoup" id="H0VF07">
    <property type="interactions" value="110"/>
</dbReference>
<feature type="compositionally biased region" description="Low complexity" evidence="12">
    <location>
        <begin position="157"/>
        <end position="167"/>
    </location>
</feature>
<feature type="compositionally biased region" description="Low complexity" evidence="12">
    <location>
        <begin position="835"/>
        <end position="848"/>
    </location>
</feature>
<keyword evidence="11" id="KW-0175">Coiled coil</keyword>
<dbReference type="InParanoid" id="H0VF07"/>